<proteinExistence type="predicted"/>
<dbReference type="SUPFAM" id="SSF52540">
    <property type="entry name" value="P-loop containing nucleoside triphosphate hydrolases"/>
    <property type="match status" value="1"/>
</dbReference>
<evidence type="ECO:0000256" key="4">
    <source>
        <dbReference type="ARBA" id="ARBA00022519"/>
    </source>
</evidence>
<dbReference type="EC" id="3.6.3.-" evidence="15"/>
<dbReference type="AlphaFoldDB" id="A0A378IJL4"/>
<dbReference type="PANTHER" id="PTHR43394">
    <property type="entry name" value="ATP-DEPENDENT PERMEASE MDL1, MITOCHONDRIAL"/>
    <property type="match status" value="1"/>
</dbReference>
<keyword evidence="15" id="KW-0378">Hydrolase</keyword>
<evidence type="ECO:0000256" key="7">
    <source>
        <dbReference type="ARBA" id="ARBA00022840"/>
    </source>
</evidence>
<dbReference type="EMBL" id="UGNX01000001">
    <property type="protein sequence ID" value="STX35359.1"/>
    <property type="molecule type" value="Genomic_DNA"/>
</dbReference>
<feature type="domain" description="ABC transporter" evidence="12">
    <location>
        <begin position="391"/>
        <end position="625"/>
    </location>
</feature>
<dbReference type="Proteomes" id="UP000255316">
    <property type="component" value="Unassembled WGS sequence"/>
</dbReference>
<evidence type="ECO:0000256" key="8">
    <source>
        <dbReference type="ARBA" id="ARBA00022989"/>
    </source>
</evidence>
<feature type="transmembrane region" description="Helical" evidence="11">
    <location>
        <begin position="70"/>
        <end position="94"/>
    </location>
</feature>
<keyword evidence="9" id="KW-0445">Lipid transport</keyword>
<gene>
    <name evidence="15" type="primary">msbA_1</name>
    <name evidence="14" type="ORF">Lcin_3380</name>
    <name evidence="15" type="ORF">NCTC12438_01974</name>
</gene>
<evidence type="ECO:0000256" key="10">
    <source>
        <dbReference type="ARBA" id="ARBA00023136"/>
    </source>
</evidence>
<accession>A0A378IJL4</accession>
<keyword evidence="6" id="KW-0547">Nucleotide-binding</keyword>
<dbReference type="InterPro" id="IPR003439">
    <property type="entry name" value="ABC_transporter-like_ATP-bd"/>
</dbReference>
<evidence type="ECO:0000313" key="16">
    <source>
        <dbReference type="Proteomes" id="UP000054854"/>
    </source>
</evidence>
<feature type="domain" description="ABC transmembrane type-1" evidence="13">
    <location>
        <begin position="70"/>
        <end position="355"/>
    </location>
</feature>
<evidence type="ECO:0000256" key="3">
    <source>
        <dbReference type="ARBA" id="ARBA00022475"/>
    </source>
</evidence>
<dbReference type="InterPro" id="IPR003593">
    <property type="entry name" value="AAA+_ATPase"/>
</dbReference>
<dbReference type="GO" id="GO:0015421">
    <property type="term" value="F:ABC-type oligopeptide transporter activity"/>
    <property type="evidence" value="ECO:0007669"/>
    <property type="project" value="TreeGrafter"/>
</dbReference>
<dbReference type="RefSeq" id="WP_238589583.1">
    <property type="nucleotide sequence ID" value="NZ_CAAAHQ010000015.1"/>
</dbReference>
<keyword evidence="7 15" id="KW-0067">ATP-binding</keyword>
<keyword evidence="16" id="KW-1185">Reference proteome</keyword>
<reference evidence="14 16" key="1">
    <citation type="submission" date="2015-11" db="EMBL/GenBank/DDBJ databases">
        <title>Genomic analysis of 38 Legionella species identifies large and diverse effector repertoires.</title>
        <authorList>
            <person name="Burstein D."/>
            <person name="Amaro F."/>
            <person name="Zusman T."/>
            <person name="Lifshitz Z."/>
            <person name="Cohen O."/>
            <person name="Gilbert J.A."/>
            <person name="Pupko T."/>
            <person name="Shuman H.A."/>
            <person name="Segal G."/>
        </authorList>
    </citation>
    <scope>NUCLEOTIDE SEQUENCE [LARGE SCALE GENOMIC DNA]</scope>
    <source>
        <strain evidence="14 16">CDC#72-OH-14</strain>
    </source>
</reference>
<evidence type="ECO:0000256" key="1">
    <source>
        <dbReference type="ARBA" id="ARBA00004651"/>
    </source>
</evidence>
<dbReference type="FunFam" id="3.40.50.300:FF:000287">
    <property type="entry name" value="Multidrug ABC transporter ATP-binding protein"/>
    <property type="match status" value="1"/>
</dbReference>
<feature type="transmembrane region" description="Helical" evidence="11">
    <location>
        <begin position="106"/>
        <end position="124"/>
    </location>
</feature>
<evidence type="ECO:0000313" key="14">
    <source>
        <dbReference type="EMBL" id="KTC78765.1"/>
    </source>
</evidence>
<dbReference type="GO" id="GO:0006869">
    <property type="term" value="P:lipid transport"/>
    <property type="evidence" value="ECO:0007669"/>
    <property type="project" value="UniProtKB-KW"/>
</dbReference>
<dbReference type="PANTHER" id="PTHR43394:SF1">
    <property type="entry name" value="ATP-BINDING CASSETTE SUB-FAMILY B MEMBER 10, MITOCHONDRIAL"/>
    <property type="match status" value="1"/>
</dbReference>
<dbReference type="GO" id="GO:0090374">
    <property type="term" value="P:oligopeptide export from mitochondrion"/>
    <property type="evidence" value="ECO:0007669"/>
    <property type="project" value="TreeGrafter"/>
</dbReference>
<feature type="transmembrane region" description="Helical" evidence="11">
    <location>
        <begin position="298"/>
        <end position="319"/>
    </location>
</feature>
<dbReference type="Gene3D" id="1.20.1560.10">
    <property type="entry name" value="ABC transporter type 1, transmembrane domain"/>
    <property type="match status" value="1"/>
</dbReference>
<dbReference type="Gene3D" id="3.40.50.300">
    <property type="entry name" value="P-loop containing nucleotide triphosphate hydrolases"/>
    <property type="match status" value="1"/>
</dbReference>
<evidence type="ECO:0000256" key="9">
    <source>
        <dbReference type="ARBA" id="ARBA00023055"/>
    </source>
</evidence>
<sequence>MKYYLKIRILRKNEKIFYRKVQKDKYNGDESDPQDAAIGKEIMIQNNDNKISSVLNLLFDYMRHHKSSTFFFIAFGLFWAFTLPYMSYLFGVIIDRIKTHGLESVSIYSFVLVPLCLYISIHVLRSVGYYAGGLFSLLSIPAYKSEMVNNLFTHLGKQSIDYFEAKKSGFLSNKVMNACIGLEPVIVNLFFTIFPQSLAILITGILLSTVIPYFGMVLWVWGIAIIIYTYQSAKVGQIKAATFADSCSVFNGHIVDIIGNIQSVIHNATFDQETKLLKHNMYDLIDKERLRNRHANKVMFLQHLAMNALVAFYLIGSIIGYVNHLVSIGELVFVMTAVTAIAGLTSSLGNCFLEFIYNIGLLQDGLNLLKHHPDVADRETASSHKISKGNIEIKDITFSYPSLPPVFKNFSLSIPAQQKIGIVGSSGAGKTTLMKLLMRLYDINEGTIEIDDINLASFTKDSLRSQIAIVPQHLNLFHRSIFENIAYGCGHVSKEDVIAAAKKAKCHDFITSLEHQYDTIIGEQGVKLSGGQRQRIAIARALLKNAPILLFDEATSALDSATELAIQEALETLLEEKTALIIAHRLSTLKAMDKIIVLENGHIVESGTHNELLAIKGAYHTYWTHQSSGFIK</sequence>
<dbReference type="Proteomes" id="UP000054854">
    <property type="component" value="Unassembled WGS sequence"/>
</dbReference>
<evidence type="ECO:0000259" key="12">
    <source>
        <dbReference type="PROSITE" id="PS50893"/>
    </source>
</evidence>
<keyword evidence="4" id="KW-0997">Cell inner membrane</keyword>
<feature type="transmembrane region" description="Helical" evidence="11">
    <location>
        <begin position="331"/>
        <end position="353"/>
    </location>
</feature>
<keyword evidence="3" id="KW-1003">Cell membrane</keyword>
<keyword evidence="2" id="KW-0813">Transport</keyword>
<name>A0A378IJL4_9GAMM</name>
<dbReference type="Pfam" id="PF00664">
    <property type="entry name" value="ABC_membrane"/>
    <property type="match status" value="1"/>
</dbReference>
<keyword evidence="5 11" id="KW-0812">Transmembrane</keyword>
<evidence type="ECO:0000259" key="13">
    <source>
        <dbReference type="PROSITE" id="PS50929"/>
    </source>
</evidence>
<evidence type="ECO:0000256" key="11">
    <source>
        <dbReference type="SAM" id="Phobius"/>
    </source>
</evidence>
<evidence type="ECO:0000256" key="2">
    <source>
        <dbReference type="ARBA" id="ARBA00022448"/>
    </source>
</evidence>
<dbReference type="SMART" id="SM00382">
    <property type="entry name" value="AAA"/>
    <property type="match status" value="1"/>
</dbReference>
<dbReference type="GO" id="GO:0016887">
    <property type="term" value="F:ATP hydrolysis activity"/>
    <property type="evidence" value="ECO:0007669"/>
    <property type="project" value="InterPro"/>
</dbReference>
<dbReference type="InterPro" id="IPR039421">
    <property type="entry name" value="Type_1_exporter"/>
</dbReference>
<feature type="transmembrane region" description="Helical" evidence="11">
    <location>
        <begin position="200"/>
        <end position="230"/>
    </location>
</feature>
<evidence type="ECO:0000256" key="5">
    <source>
        <dbReference type="ARBA" id="ARBA00022692"/>
    </source>
</evidence>
<dbReference type="PROSITE" id="PS50893">
    <property type="entry name" value="ABC_TRANSPORTER_2"/>
    <property type="match status" value="1"/>
</dbReference>
<evidence type="ECO:0000313" key="17">
    <source>
        <dbReference type="Proteomes" id="UP000255316"/>
    </source>
</evidence>
<keyword evidence="10 11" id="KW-0472">Membrane</keyword>
<reference evidence="15 17" key="2">
    <citation type="submission" date="2018-06" db="EMBL/GenBank/DDBJ databases">
        <authorList>
            <consortium name="Pathogen Informatics"/>
            <person name="Doyle S."/>
        </authorList>
    </citation>
    <scope>NUCLEOTIDE SEQUENCE [LARGE SCALE GENOMIC DNA]</scope>
    <source>
        <strain evidence="15 17">NCTC12438</strain>
    </source>
</reference>
<dbReference type="PROSITE" id="PS50929">
    <property type="entry name" value="ABC_TM1F"/>
    <property type="match status" value="1"/>
</dbReference>
<dbReference type="InterPro" id="IPR027417">
    <property type="entry name" value="P-loop_NTPase"/>
</dbReference>
<dbReference type="GO" id="GO:0005886">
    <property type="term" value="C:plasma membrane"/>
    <property type="evidence" value="ECO:0007669"/>
    <property type="project" value="UniProtKB-SubCell"/>
</dbReference>
<keyword evidence="8 11" id="KW-1133">Transmembrane helix</keyword>
<dbReference type="GO" id="GO:0005524">
    <property type="term" value="F:ATP binding"/>
    <property type="evidence" value="ECO:0007669"/>
    <property type="project" value="UniProtKB-KW"/>
</dbReference>
<dbReference type="InterPro" id="IPR036640">
    <property type="entry name" value="ABC1_TM_sf"/>
</dbReference>
<dbReference type="InterPro" id="IPR011527">
    <property type="entry name" value="ABC1_TM_dom"/>
</dbReference>
<evidence type="ECO:0000313" key="15">
    <source>
        <dbReference type="EMBL" id="STX35359.1"/>
    </source>
</evidence>
<evidence type="ECO:0000256" key="6">
    <source>
        <dbReference type="ARBA" id="ARBA00022741"/>
    </source>
</evidence>
<dbReference type="SUPFAM" id="SSF90123">
    <property type="entry name" value="ABC transporter transmembrane region"/>
    <property type="match status" value="1"/>
</dbReference>
<protein>
    <submittedName>
        <fullName evidence="15">Multidrug resistance ABC transporter ATP-binding protein</fullName>
        <ecNumber evidence="15">3.6.3.-</ecNumber>
    </submittedName>
</protein>
<dbReference type="STRING" id="28085.Lcin_3380"/>
<comment type="subcellular location">
    <subcellularLocation>
        <location evidence="1">Cell membrane</location>
        <topology evidence="1">Multi-pass membrane protein</topology>
    </subcellularLocation>
</comment>
<dbReference type="EMBL" id="LNXX01000053">
    <property type="protein sequence ID" value="KTC78765.1"/>
    <property type="molecule type" value="Genomic_DNA"/>
</dbReference>
<dbReference type="InterPro" id="IPR017871">
    <property type="entry name" value="ABC_transporter-like_CS"/>
</dbReference>
<dbReference type="Pfam" id="PF00005">
    <property type="entry name" value="ABC_tran"/>
    <property type="match status" value="1"/>
</dbReference>
<organism evidence="15 17">
    <name type="scientific">Legionella cincinnatiensis</name>
    <dbReference type="NCBI Taxonomy" id="28085"/>
    <lineage>
        <taxon>Bacteria</taxon>
        <taxon>Pseudomonadati</taxon>
        <taxon>Pseudomonadota</taxon>
        <taxon>Gammaproteobacteria</taxon>
        <taxon>Legionellales</taxon>
        <taxon>Legionellaceae</taxon>
        <taxon>Legionella</taxon>
    </lineage>
</organism>
<dbReference type="PROSITE" id="PS00211">
    <property type="entry name" value="ABC_TRANSPORTER_1"/>
    <property type="match status" value="1"/>
</dbReference>